<name>A0A2P6NED0_9EUKA</name>
<proteinExistence type="predicted"/>
<dbReference type="OrthoDB" id="5539371at2759"/>
<evidence type="ECO:0000313" key="2">
    <source>
        <dbReference type="Proteomes" id="UP000241769"/>
    </source>
</evidence>
<dbReference type="CDD" id="cd00257">
    <property type="entry name" value="beta-trefoil_FSCN-like"/>
    <property type="match status" value="1"/>
</dbReference>
<dbReference type="InParanoid" id="A0A2P6NED0"/>
<reference evidence="1 2" key="1">
    <citation type="journal article" date="2018" name="Genome Biol. Evol.">
        <title>Multiple Roots of Fruiting Body Formation in Amoebozoa.</title>
        <authorList>
            <person name="Hillmann F."/>
            <person name="Forbes G."/>
            <person name="Novohradska S."/>
            <person name="Ferling I."/>
            <person name="Riege K."/>
            <person name="Groth M."/>
            <person name="Westermann M."/>
            <person name="Marz M."/>
            <person name="Spaller T."/>
            <person name="Winckler T."/>
            <person name="Schaap P."/>
            <person name="Glockner G."/>
        </authorList>
    </citation>
    <scope>NUCLEOTIDE SEQUENCE [LARGE SCALE GENOMIC DNA]</scope>
    <source>
        <strain evidence="1 2">Jena</strain>
    </source>
</reference>
<keyword evidence="2" id="KW-1185">Reference proteome</keyword>
<dbReference type="Gene3D" id="2.80.10.50">
    <property type="match status" value="1"/>
</dbReference>
<evidence type="ECO:0008006" key="3">
    <source>
        <dbReference type="Google" id="ProtNLM"/>
    </source>
</evidence>
<protein>
    <recommendedName>
        <fullName evidence="3">Fascin domain-containing protein</fullName>
    </recommendedName>
</protein>
<dbReference type="AlphaFoldDB" id="A0A2P6NED0"/>
<dbReference type="InterPro" id="IPR008999">
    <property type="entry name" value="Actin-crosslinking"/>
</dbReference>
<dbReference type="Proteomes" id="UP000241769">
    <property type="component" value="Unassembled WGS sequence"/>
</dbReference>
<dbReference type="EMBL" id="MDYQ01000106">
    <property type="protein sequence ID" value="PRP82310.1"/>
    <property type="molecule type" value="Genomic_DNA"/>
</dbReference>
<accession>A0A2P6NED0</accession>
<sequence length="161" mass="18903">MSSLNSFLSSFNIHNNNSNTNMFEHKLDVTCFECLPFSLRSWKGTNLRALPDGDVDQAPHAKLWEFWRLVRAEKEGVYYLRSWRDTYLAATDDGKIYQSDDKCPQAEWIITHNKGRFMIRSTHNTHLRAYDDGKMIDLAPHFRLWEEWTIHVDSTSAAWGF</sequence>
<comment type="caution">
    <text evidence="1">The sequence shown here is derived from an EMBL/GenBank/DDBJ whole genome shotgun (WGS) entry which is preliminary data.</text>
</comment>
<evidence type="ECO:0000313" key="1">
    <source>
        <dbReference type="EMBL" id="PRP82310.1"/>
    </source>
</evidence>
<dbReference type="SUPFAM" id="SSF50405">
    <property type="entry name" value="Actin-crosslinking proteins"/>
    <property type="match status" value="1"/>
</dbReference>
<organism evidence="1 2">
    <name type="scientific">Planoprotostelium fungivorum</name>
    <dbReference type="NCBI Taxonomy" id="1890364"/>
    <lineage>
        <taxon>Eukaryota</taxon>
        <taxon>Amoebozoa</taxon>
        <taxon>Evosea</taxon>
        <taxon>Variosea</taxon>
        <taxon>Cavosteliida</taxon>
        <taxon>Cavosteliaceae</taxon>
        <taxon>Planoprotostelium</taxon>
    </lineage>
</organism>
<gene>
    <name evidence="1" type="ORF">PROFUN_10382</name>
</gene>